<feature type="compositionally biased region" description="Polar residues" evidence="6">
    <location>
        <begin position="1"/>
        <end position="18"/>
    </location>
</feature>
<dbReference type="PANTHER" id="PTHR10283:SF82">
    <property type="entry name" value="SOLUTE CARRIER FAMILY 13 MEMBER 2"/>
    <property type="match status" value="1"/>
</dbReference>
<dbReference type="PANTHER" id="PTHR10283">
    <property type="entry name" value="SOLUTE CARRIER FAMILY 13 MEMBER"/>
    <property type="match status" value="1"/>
</dbReference>
<evidence type="ECO:0000313" key="9">
    <source>
        <dbReference type="Proteomes" id="UP000469462"/>
    </source>
</evidence>
<reference evidence="8 9" key="1">
    <citation type="submission" date="2019-10" db="EMBL/GenBank/DDBJ databases">
        <title>Genome diversity of Sutterella seckii.</title>
        <authorList>
            <person name="Chaplin A.V."/>
            <person name="Sokolova S.R."/>
            <person name="Mosin K.A."/>
            <person name="Ivanova E.L."/>
            <person name="Kochetkova T.O."/>
            <person name="Goltsov A.Y."/>
            <person name="Trofimov D.Y."/>
            <person name="Efimov B.A."/>
        </authorList>
    </citation>
    <scope>NUCLEOTIDE SEQUENCE [LARGE SCALE GENOMIC DNA]</scope>
    <source>
        <strain evidence="8 9">ASD3426</strain>
    </source>
</reference>
<organism evidence="8 9">
    <name type="scientific">Sutterella seckii</name>
    <dbReference type="NCBI Taxonomy" id="1944635"/>
    <lineage>
        <taxon>Bacteria</taxon>
        <taxon>Pseudomonadati</taxon>
        <taxon>Pseudomonadota</taxon>
        <taxon>Betaproteobacteria</taxon>
        <taxon>Burkholderiales</taxon>
        <taxon>Sutterellaceae</taxon>
        <taxon>Sutterella</taxon>
    </lineage>
</organism>
<evidence type="ECO:0000256" key="3">
    <source>
        <dbReference type="ARBA" id="ARBA00022692"/>
    </source>
</evidence>
<evidence type="ECO:0000256" key="4">
    <source>
        <dbReference type="ARBA" id="ARBA00022989"/>
    </source>
</evidence>
<keyword evidence="4 7" id="KW-1133">Transmembrane helix</keyword>
<evidence type="ECO:0000256" key="2">
    <source>
        <dbReference type="ARBA" id="ARBA00007349"/>
    </source>
</evidence>
<dbReference type="GO" id="GO:1905039">
    <property type="term" value="P:carboxylic acid transmembrane transport"/>
    <property type="evidence" value="ECO:0007669"/>
    <property type="project" value="UniProtKB-ARBA"/>
</dbReference>
<comment type="caution">
    <text evidence="8">The sequence shown here is derived from an EMBL/GenBank/DDBJ whole genome shotgun (WGS) entry which is preliminary data.</text>
</comment>
<dbReference type="AlphaFoldDB" id="A0AAI9SCJ6"/>
<feature type="transmembrane region" description="Helical" evidence="7">
    <location>
        <begin position="389"/>
        <end position="417"/>
    </location>
</feature>
<evidence type="ECO:0000256" key="7">
    <source>
        <dbReference type="SAM" id="Phobius"/>
    </source>
</evidence>
<feature type="region of interest" description="Disordered" evidence="6">
    <location>
        <begin position="1"/>
        <end position="32"/>
    </location>
</feature>
<sequence length="518" mass="54737">MTSATNLPSDSRPPSMNADSARAPLASRESEEPKPGFFKRFGLIFAFIALALICLAPEQPGLTVAGQRMIGIMVFAVITWSSTAVSFPVSGGLIMALIAVLIGLSPKPDGTGIIGTTAGMKTALTGFSSPAFCLVGAALFLAAAMMRTGLDKRIALFTLSKIGATPNRVVVGIILCGFILSFFVPSTTARVACLVPIVIGMIRAFGLQIKSAFGAMLMITVAQVDSVWNVGIKTAAAQNMVAVNFIRDITGQEISWLDWFIAAAPFAALMSVVLYFVVTKLLGGSVEPFQGGEAAVRKQLADLGPMSANEWKLTIVSLILLFLWVTEKKLHPFDTTTTTVCAIAFLMLPRVGVMDWKGTVDRINWGTVLVFGVGISLGSALLSTKAAQWLANCIVTGFSLADASTFAVIAIMAAFLIIVHLGFASAAGLASAIIPIIIAVLGELQDPNVNILGMTMILQYVISFGFILPVNAPQNMIAYSTGAFDVKTFAFTGIILTAAAYLLVLLLTATYWSWLGLV</sequence>
<dbReference type="NCBIfam" id="TIGR00785">
    <property type="entry name" value="dass"/>
    <property type="match status" value="1"/>
</dbReference>
<keyword evidence="5 7" id="KW-0472">Membrane</keyword>
<feature type="transmembrane region" description="Helical" evidence="7">
    <location>
        <begin position="122"/>
        <end position="144"/>
    </location>
</feature>
<dbReference type="Proteomes" id="UP000469462">
    <property type="component" value="Unassembled WGS sequence"/>
</dbReference>
<gene>
    <name evidence="8" type="ORF">GBM96_06800</name>
</gene>
<feature type="transmembrane region" description="Helical" evidence="7">
    <location>
        <begin position="363"/>
        <end position="382"/>
    </location>
</feature>
<feature type="transmembrane region" description="Helical" evidence="7">
    <location>
        <begin position="488"/>
        <end position="514"/>
    </location>
</feature>
<dbReference type="InterPro" id="IPR001898">
    <property type="entry name" value="SLC13A/DASS"/>
</dbReference>
<dbReference type="EMBL" id="WEHW01000020">
    <property type="protein sequence ID" value="KAB7651155.1"/>
    <property type="molecule type" value="Genomic_DNA"/>
</dbReference>
<evidence type="ECO:0000256" key="5">
    <source>
        <dbReference type="ARBA" id="ARBA00023136"/>
    </source>
</evidence>
<dbReference type="GO" id="GO:0008514">
    <property type="term" value="F:organic anion transmembrane transporter activity"/>
    <property type="evidence" value="ECO:0007669"/>
    <property type="project" value="UniProtKB-ARBA"/>
</dbReference>
<feature type="transmembrane region" description="Helical" evidence="7">
    <location>
        <begin position="449"/>
        <end position="468"/>
    </location>
</feature>
<feature type="transmembrane region" description="Helical" evidence="7">
    <location>
        <begin position="333"/>
        <end position="351"/>
    </location>
</feature>
<evidence type="ECO:0000256" key="1">
    <source>
        <dbReference type="ARBA" id="ARBA00004141"/>
    </source>
</evidence>
<dbReference type="PIRSF" id="PIRSF002457">
    <property type="entry name" value="DASS"/>
    <property type="match status" value="1"/>
</dbReference>
<feature type="transmembrane region" description="Helical" evidence="7">
    <location>
        <begin position="423"/>
        <end position="442"/>
    </location>
</feature>
<accession>A0AAI9SCJ6</accession>
<comment type="subcellular location">
    <subcellularLocation>
        <location evidence="1">Membrane</location>
        <topology evidence="1">Multi-pass membrane protein</topology>
    </subcellularLocation>
</comment>
<feature type="transmembrane region" description="Helical" evidence="7">
    <location>
        <begin position="189"/>
        <end position="209"/>
    </location>
</feature>
<feature type="transmembrane region" description="Helical" evidence="7">
    <location>
        <begin position="165"/>
        <end position="183"/>
    </location>
</feature>
<dbReference type="GO" id="GO:0005886">
    <property type="term" value="C:plasma membrane"/>
    <property type="evidence" value="ECO:0007669"/>
    <property type="project" value="TreeGrafter"/>
</dbReference>
<evidence type="ECO:0000256" key="6">
    <source>
        <dbReference type="SAM" id="MobiDB-lite"/>
    </source>
</evidence>
<dbReference type="Pfam" id="PF00939">
    <property type="entry name" value="Na_sulph_symp"/>
    <property type="match status" value="1"/>
</dbReference>
<comment type="similarity">
    <text evidence="2">Belongs to the SLC13A/DASS transporter (TC 2.A.47) family. DIT1 subfamily.</text>
</comment>
<feature type="transmembrane region" description="Helical" evidence="7">
    <location>
        <begin position="37"/>
        <end position="57"/>
    </location>
</feature>
<feature type="transmembrane region" description="Helical" evidence="7">
    <location>
        <begin position="256"/>
        <end position="278"/>
    </location>
</feature>
<keyword evidence="9" id="KW-1185">Reference proteome</keyword>
<proteinExistence type="inferred from homology"/>
<feature type="transmembrane region" description="Helical" evidence="7">
    <location>
        <begin position="69"/>
        <end position="102"/>
    </location>
</feature>
<name>A0AAI9SCJ6_9BURK</name>
<keyword evidence="3 7" id="KW-0812">Transmembrane</keyword>
<evidence type="ECO:0000313" key="8">
    <source>
        <dbReference type="EMBL" id="KAB7651155.1"/>
    </source>
</evidence>
<dbReference type="InterPro" id="IPR030676">
    <property type="entry name" value="CitT-rel"/>
</dbReference>
<protein>
    <submittedName>
        <fullName evidence="8">DASS family sodium-coupled anion symporter</fullName>
    </submittedName>
</protein>